<proteinExistence type="predicted"/>
<reference evidence="2 3" key="1">
    <citation type="submission" date="2022-01" db="EMBL/GenBank/DDBJ databases">
        <authorList>
            <person name="Xiong W."/>
            <person name="Schranz E."/>
        </authorList>
    </citation>
    <scope>NUCLEOTIDE SEQUENCE [LARGE SCALE GENOMIC DNA]</scope>
</reference>
<comment type="caution">
    <text evidence="2">The sequence shown here is derived from an EMBL/GenBank/DDBJ whole genome shotgun (WGS) entry which is preliminary data.</text>
</comment>
<dbReference type="InterPro" id="IPR055411">
    <property type="entry name" value="LRR_FXL15/At3g58940/PEG3-like"/>
</dbReference>
<organism evidence="2 3">
    <name type="scientific">Lactuca virosa</name>
    <dbReference type="NCBI Taxonomy" id="75947"/>
    <lineage>
        <taxon>Eukaryota</taxon>
        <taxon>Viridiplantae</taxon>
        <taxon>Streptophyta</taxon>
        <taxon>Embryophyta</taxon>
        <taxon>Tracheophyta</taxon>
        <taxon>Spermatophyta</taxon>
        <taxon>Magnoliopsida</taxon>
        <taxon>eudicotyledons</taxon>
        <taxon>Gunneridae</taxon>
        <taxon>Pentapetalae</taxon>
        <taxon>asterids</taxon>
        <taxon>campanulids</taxon>
        <taxon>Asterales</taxon>
        <taxon>Asteraceae</taxon>
        <taxon>Cichorioideae</taxon>
        <taxon>Cichorieae</taxon>
        <taxon>Lactucinae</taxon>
        <taxon>Lactuca</taxon>
    </lineage>
</organism>
<protein>
    <recommendedName>
        <fullName evidence="1">F-box/LRR-repeat protein 15/At3g58940/PEG3-like LRR domain-containing protein</fullName>
    </recommendedName>
</protein>
<dbReference type="SUPFAM" id="SSF52047">
    <property type="entry name" value="RNI-like"/>
    <property type="match status" value="1"/>
</dbReference>
<dbReference type="Proteomes" id="UP001157418">
    <property type="component" value="Unassembled WGS sequence"/>
</dbReference>
<keyword evidence="3" id="KW-1185">Reference proteome</keyword>
<evidence type="ECO:0000259" key="1">
    <source>
        <dbReference type="Pfam" id="PF24758"/>
    </source>
</evidence>
<gene>
    <name evidence="2" type="ORF">LVIROSA_LOCUS34206</name>
</gene>
<dbReference type="PANTHER" id="PTHR38926">
    <property type="entry name" value="F-BOX DOMAIN CONTAINING PROTEIN, EXPRESSED"/>
    <property type="match status" value="1"/>
</dbReference>
<accession>A0AAU9PEU8</accession>
<evidence type="ECO:0000313" key="2">
    <source>
        <dbReference type="EMBL" id="CAH1448679.1"/>
    </source>
</evidence>
<dbReference type="Pfam" id="PF24758">
    <property type="entry name" value="LRR_At5g56370"/>
    <property type="match status" value="1"/>
</dbReference>
<dbReference type="AlphaFoldDB" id="A0AAU9PEU8"/>
<dbReference type="Gene3D" id="3.80.10.10">
    <property type="entry name" value="Ribonuclease Inhibitor"/>
    <property type="match status" value="1"/>
</dbReference>
<feature type="domain" description="F-box/LRR-repeat protein 15/At3g58940/PEG3-like LRR" evidence="1">
    <location>
        <begin position="15"/>
        <end position="82"/>
    </location>
</feature>
<evidence type="ECO:0000313" key="3">
    <source>
        <dbReference type="Proteomes" id="UP001157418"/>
    </source>
</evidence>
<name>A0AAU9PEU8_9ASTR</name>
<dbReference type="InterPro" id="IPR032675">
    <property type="entry name" value="LRR_dom_sf"/>
</dbReference>
<dbReference type="EMBL" id="CAKMRJ010005634">
    <property type="protein sequence ID" value="CAH1448679.1"/>
    <property type="molecule type" value="Genomic_DNA"/>
</dbReference>
<dbReference type="PANTHER" id="PTHR38926:SF2">
    <property type="entry name" value="F-BOX_LRR-REPEAT PROTEIN 21-RELATED"/>
    <property type="match status" value="1"/>
</dbReference>
<sequence>MSIKVEDIEVIGRNCPQLRSFKIFHVNMMYTGPFDDLAVAIGNNMPELRSLHIYSYKMKNDGFQAILNGCPHLQSLGVHMRCSFNLDTNLVKECMKRIKYFTHNST</sequence>